<keyword evidence="1" id="KW-0472">Membrane</keyword>
<evidence type="ECO:0008006" key="4">
    <source>
        <dbReference type="Google" id="ProtNLM"/>
    </source>
</evidence>
<dbReference type="Proteomes" id="UP001199469">
    <property type="component" value="Unassembled WGS sequence"/>
</dbReference>
<protein>
    <recommendedName>
        <fullName evidence="4">Secreted protein with PEP-CTERM sorting signal</fullName>
    </recommendedName>
</protein>
<comment type="caution">
    <text evidence="2">The sequence shown here is derived from an EMBL/GenBank/DDBJ whole genome shotgun (WGS) entry which is preliminary data.</text>
</comment>
<proteinExistence type="predicted"/>
<keyword evidence="3" id="KW-1185">Reference proteome</keyword>
<reference evidence="2 3" key="1">
    <citation type="submission" date="2021-11" db="EMBL/GenBank/DDBJ databases">
        <title>Draft genome sequence of Actinomycetospora sp. SF1 isolated from the rhizosphere soil.</title>
        <authorList>
            <person name="Duangmal K."/>
            <person name="Chantavorakit T."/>
        </authorList>
    </citation>
    <scope>NUCLEOTIDE SEQUENCE [LARGE SCALE GENOMIC DNA]</scope>
    <source>
        <strain evidence="2 3">TBRC 5722</strain>
    </source>
</reference>
<dbReference type="RefSeq" id="WP_230741061.1">
    <property type="nucleotide sequence ID" value="NZ_JAJNDB010000012.1"/>
</dbReference>
<feature type="transmembrane region" description="Helical" evidence="1">
    <location>
        <begin position="53"/>
        <end position="74"/>
    </location>
</feature>
<name>A0ABS8PJ14_9PSEU</name>
<gene>
    <name evidence="2" type="ORF">LQ327_33350</name>
</gene>
<evidence type="ECO:0000256" key="1">
    <source>
        <dbReference type="SAM" id="Phobius"/>
    </source>
</evidence>
<evidence type="ECO:0000313" key="2">
    <source>
        <dbReference type="EMBL" id="MCD2198263.1"/>
    </source>
</evidence>
<feature type="transmembrane region" description="Helical" evidence="1">
    <location>
        <begin position="12"/>
        <end position="33"/>
    </location>
</feature>
<keyword evidence="1" id="KW-0812">Transmembrane</keyword>
<sequence>MRWWQTRRGLGVFVAVGAAIGVALAAAVVSFLAARAGRVPSTGPSSAVATYTLAMLGLMVAAAVWASVGVVVLVRRRGERAASRLHR</sequence>
<dbReference type="EMBL" id="JAJNDB010000012">
    <property type="protein sequence ID" value="MCD2198263.1"/>
    <property type="molecule type" value="Genomic_DNA"/>
</dbReference>
<evidence type="ECO:0000313" key="3">
    <source>
        <dbReference type="Proteomes" id="UP001199469"/>
    </source>
</evidence>
<accession>A0ABS8PJ14</accession>
<keyword evidence="1" id="KW-1133">Transmembrane helix</keyword>
<organism evidence="2 3">
    <name type="scientific">Actinomycetospora endophytica</name>
    <dbReference type="NCBI Taxonomy" id="2291215"/>
    <lineage>
        <taxon>Bacteria</taxon>
        <taxon>Bacillati</taxon>
        <taxon>Actinomycetota</taxon>
        <taxon>Actinomycetes</taxon>
        <taxon>Pseudonocardiales</taxon>
        <taxon>Pseudonocardiaceae</taxon>
        <taxon>Actinomycetospora</taxon>
    </lineage>
</organism>